<dbReference type="InterPro" id="IPR013761">
    <property type="entry name" value="SAM/pointed_sf"/>
</dbReference>
<dbReference type="InterPro" id="IPR001660">
    <property type="entry name" value="SAM"/>
</dbReference>
<keyword evidence="7" id="KW-1185">Reference proteome</keyword>
<feature type="repeat" description="ANK" evidence="3">
    <location>
        <begin position="73"/>
        <end position="105"/>
    </location>
</feature>
<feature type="region of interest" description="Disordered" evidence="4">
    <location>
        <begin position="493"/>
        <end position="524"/>
    </location>
</feature>
<dbReference type="PROSITE" id="PS50088">
    <property type="entry name" value="ANK_REPEAT"/>
    <property type="match status" value="4"/>
</dbReference>
<feature type="domain" description="SAM" evidence="5">
    <location>
        <begin position="417"/>
        <end position="484"/>
    </location>
</feature>
<protein>
    <recommendedName>
        <fullName evidence="5">SAM domain-containing protein</fullName>
    </recommendedName>
</protein>
<dbReference type="PROSITE" id="PS50105">
    <property type="entry name" value="SAM_DOMAIN"/>
    <property type="match status" value="1"/>
</dbReference>
<proteinExistence type="predicted"/>
<evidence type="ECO:0000256" key="4">
    <source>
        <dbReference type="SAM" id="MobiDB-lite"/>
    </source>
</evidence>
<keyword evidence="2 3" id="KW-0040">ANK repeat</keyword>
<dbReference type="InterPro" id="IPR002110">
    <property type="entry name" value="Ankyrin_rpt"/>
</dbReference>
<dbReference type="PANTHER" id="PTHR24201:SF15">
    <property type="entry name" value="ANKYRIN REPEAT DOMAIN-CONTAINING PROTEIN 66"/>
    <property type="match status" value="1"/>
</dbReference>
<dbReference type="EMBL" id="CAJZBQ010000004">
    <property type="protein sequence ID" value="CAG9311283.1"/>
    <property type="molecule type" value="Genomic_DNA"/>
</dbReference>
<accession>A0AAU9I7J7</accession>
<evidence type="ECO:0000256" key="2">
    <source>
        <dbReference type="ARBA" id="ARBA00023043"/>
    </source>
</evidence>
<reference evidence="6" key="1">
    <citation type="submission" date="2021-09" db="EMBL/GenBank/DDBJ databases">
        <authorList>
            <consortium name="AG Swart"/>
            <person name="Singh M."/>
            <person name="Singh A."/>
            <person name="Seah K."/>
            <person name="Emmerich C."/>
        </authorList>
    </citation>
    <scope>NUCLEOTIDE SEQUENCE</scope>
    <source>
        <strain evidence="6">ATCC30299</strain>
    </source>
</reference>
<feature type="repeat" description="ANK" evidence="3">
    <location>
        <begin position="106"/>
        <end position="138"/>
    </location>
</feature>
<feature type="compositionally biased region" description="Basic and acidic residues" evidence="4">
    <location>
        <begin position="504"/>
        <end position="515"/>
    </location>
</feature>
<dbReference type="Gene3D" id="1.25.40.20">
    <property type="entry name" value="Ankyrin repeat-containing domain"/>
    <property type="match status" value="2"/>
</dbReference>
<dbReference type="SMART" id="SM00248">
    <property type="entry name" value="ANK"/>
    <property type="match status" value="4"/>
</dbReference>
<dbReference type="Gene3D" id="1.10.150.50">
    <property type="entry name" value="Transcription Factor, Ets-1"/>
    <property type="match status" value="2"/>
</dbReference>
<name>A0AAU9I7J7_9CILI</name>
<feature type="repeat" description="ANK" evidence="3">
    <location>
        <begin position="40"/>
        <end position="72"/>
    </location>
</feature>
<dbReference type="Pfam" id="PF12796">
    <property type="entry name" value="Ank_2"/>
    <property type="match status" value="1"/>
</dbReference>
<gene>
    <name evidence="6" type="ORF">BSTOLATCC_MIC3574</name>
</gene>
<dbReference type="InterPro" id="IPR050776">
    <property type="entry name" value="Ank_Repeat/CDKN_Inhibitor"/>
</dbReference>
<evidence type="ECO:0000313" key="7">
    <source>
        <dbReference type="Proteomes" id="UP001162131"/>
    </source>
</evidence>
<sequence>MESSSYIEDINRGCRLGDVSVLQDIFQKFPQYLNQKDTKLGWAPLYRTVICGHEAASKLLLDLGADPNVKTNIGETALHQASANGQYKIAKMLLTYKADPNSQQNDGDTPLHLAAFKGDILMVKLLLKFNGDPNVSNYVFGRTPLHYAVDYGHKEVAMLLMKCSASTTIKDMSDKTPLDLAKSIDFSHFICEMGLSDKEDSFGEDFRNGVSTPDLIDPEPWMAKVPLEKSLTMPYTSERPTACTDWNSEKGGKLIPELKLDSIVSSKLEKEPAKISSHARSVSTLFEPDAEKSDCDLSNLTPQKKFRAASFGGTDRRPELYLWTVNYKIEELFDILVSAGYDDVGQMSSAMNSSMPITEKILASIGITKPGLIRRLLASLDEESRVGGKSTRRLMKQQATSFWKCCVAPAQPIQGMINTPSLRSWLDSLNLGIYYQVFIDAGYDDMEHNLTLMNTRWPITEEILIKDLNISKPGHRHRILSRLKEDALGMDTMKRTSGGVSSRSRKEDGPIEKTPSENGFCGIM</sequence>
<dbReference type="Pfam" id="PF13637">
    <property type="entry name" value="Ank_4"/>
    <property type="match status" value="1"/>
</dbReference>
<dbReference type="Pfam" id="PF00536">
    <property type="entry name" value="SAM_1"/>
    <property type="match status" value="1"/>
</dbReference>
<organism evidence="6 7">
    <name type="scientific">Blepharisma stoltei</name>
    <dbReference type="NCBI Taxonomy" id="1481888"/>
    <lineage>
        <taxon>Eukaryota</taxon>
        <taxon>Sar</taxon>
        <taxon>Alveolata</taxon>
        <taxon>Ciliophora</taxon>
        <taxon>Postciliodesmatophora</taxon>
        <taxon>Heterotrichea</taxon>
        <taxon>Heterotrichida</taxon>
        <taxon>Blepharismidae</taxon>
        <taxon>Blepharisma</taxon>
    </lineage>
</organism>
<dbReference type="SUPFAM" id="SSF48403">
    <property type="entry name" value="Ankyrin repeat"/>
    <property type="match status" value="1"/>
</dbReference>
<comment type="caution">
    <text evidence="6">The sequence shown here is derived from an EMBL/GenBank/DDBJ whole genome shotgun (WGS) entry which is preliminary data.</text>
</comment>
<dbReference type="PANTHER" id="PTHR24201">
    <property type="entry name" value="ANK_REP_REGION DOMAIN-CONTAINING PROTEIN"/>
    <property type="match status" value="1"/>
</dbReference>
<dbReference type="Proteomes" id="UP001162131">
    <property type="component" value="Unassembled WGS sequence"/>
</dbReference>
<dbReference type="AlphaFoldDB" id="A0AAU9I7J7"/>
<evidence type="ECO:0000259" key="5">
    <source>
        <dbReference type="PROSITE" id="PS50105"/>
    </source>
</evidence>
<dbReference type="InterPro" id="IPR036770">
    <property type="entry name" value="Ankyrin_rpt-contain_sf"/>
</dbReference>
<keyword evidence="1" id="KW-0677">Repeat</keyword>
<evidence type="ECO:0000256" key="1">
    <source>
        <dbReference type="ARBA" id="ARBA00022737"/>
    </source>
</evidence>
<dbReference type="SUPFAM" id="SSF47769">
    <property type="entry name" value="SAM/Pointed domain"/>
    <property type="match status" value="1"/>
</dbReference>
<feature type="repeat" description="ANK" evidence="3">
    <location>
        <begin position="140"/>
        <end position="172"/>
    </location>
</feature>
<evidence type="ECO:0000256" key="3">
    <source>
        <dbReference type="PROSITE-ProRule" id="PRU00023"/>
    </source>
</evidence>
<dbReference type="PROSITE" id="PS50297">
    <property type="entry name" value="ANK_REP_REGION"/>
    <property type="match status" value="3"/>
</dbReference>
<evidence type="ECO:0000313" key="6">
    <source>
        <dbReference type="EMBL" id="CAG9311283.1"/>
    </source>
</evidence>